<dbReference type="InterPro" id="IPR013321">
    <property type="entry name" value="Arc_rbn_hlx_hlx"/>
</dbReference>
<dbReference type="RefSeq" id="WP_149295870.1">
    <property type="nucleotide sequence ID" value="NZ_CP043473.1"/>
</dbReference>
<keyword evidence="2" id="KW-0238">DNA-binding</keyword>
<dbReference type="GO" id="GO:0003677">
    <property type="term" value="F:DNA binding"/>
    <property type="evidence" value="ECO:0007669"/>
    <property type="project" value="UniProtKB-KW"/>
</dbReference>
<protein>
    <submittedName>
        <fullName evidence="2">Arc family DNA-binding protein</fullName>
    </submittedName>
</protein>
<dbReference type="AlphaFoldDB" id="A0A5C1DHM8"/>
<dbReference type="Gene3D" id="1.10.1220.10">
    <property type="entry name" value="Met repressor-like"/>
    <property type="match status" value="1"/>
</dbReference>
<dbReference type="GO" id="GO:0006355">
    <property type="term" value="P:regulation of DNA-templated transcription"/>
    <property type="evidence" value="ECO:0007669"/>
    <property type="project" value="InterPro"/>
</dbReference>
<evidence type="ECO:0000259" key="1">
    <source>
        <dbReference type="Pfam" id="PF03869"/>
    </source>
</evidence>
<gene>
    <name evidence="2" type="ORF">FYK34_07975</name>
</gene>
<proteinExistence type="predicted"/>
<dbReference type="KEGG" id="chrm:FYK34_07975"/>
<reference evidence="2 3" key="1">
    <citation type="submission" date="2019-08" db="EMBL/GenBank/DDBJ databases">
        <title>Chromobacterium paludis, a novel bacterium isolated from a Maryland marsh pond.</title>
        <authorList>
            <person name="Blackburn M.B."/>
            <person name="Gundersen-Rindal D.E."/>
        </authorList>
    </citation>
    <scope>NUCLEOTIDE SEQUENCE [LARGE SCALE GENOMIC DNA]</scope>
    <source>
        <strain evidence="3">IIBBL 257-1</strain>
    </source>
</reference>
<dbReference type="Proteomes" id="UP000322079">
    <property type="component" value="Chromosome"/>
</dbReference>
<evidence type="ECO:0000313" key="2">
    <source>
        <dbReference type="EMBL" id="QEL55507.1"/>
    </source>
</evidence>
<evidence type="ECO:0000313" key="3">
    <source>
        <dbReference type="Proteomes" id="UP000322079"/>
    </source>
</evidence>
<organism evidence="2 3">
    <name type="scientific">Chromobacterium paludis</name>
    <dbReference type="NCBI Taxonomy" id="2605945"/>
    <lineage>
        <taxon>Bacteria</taxon>
        <taxon>Pseudomonadati</taxon>
        <taxon>Pseudomonadota</taxon>
        <taxon>Betaproteobacteria</taxon>
        <taxon>Neisseriales</taxon>
        <taxon>Chromobacteriaceae</taxon>
        <taxon>Chromobacterium</taxon>
    </lineage>
</organism>
<dbReference type="InterPro" id="IPR005569">
    <property type="entry name" value="Arc_DNA-bd_dom"/>
</dbReference>
<dbReference type="SUPFAM" id="SSF47598">
    <property type="entry name" value="Ribbon-helix-helix"/>
    <property type="match status" value="1"/>
</dbReference>
<dbReference type="InterPro" id="IPR010985">
    <property type="entry name" value="Ribbon_hlx_hlx"/>
</dbReference>
<accession>A0A5C1DHM8</accession>
<sequence>MARTDPQVNMRMPAELKDMLQQVAVANGRSLNAEIVHRLQGSLELTPSEISEHKKVEILLIFEDWCPKAPSGGVPRCHEEDFVLFCQLLESKAPELLNKYGMDSLDVSITPQYLSDLYSAWGDYANTTESVVWDTKQRLADERRKGELYFGFRKWWQDHPVPESMAFTMFVDHYNSGKCYETRGKITDLTNITKSFLESLHFVWGCEVPHRLRAHGLQNDWERSDYQKISGEIAELKALLLARTAPPESDN</sequence>
<name>A0A5C1DHM8_9NEIS</name>
<keyword evidence="3" id="KW-1185">Reference proteome</keyword>
<feature type="domain" description="Arc-like DNA binding" evidence="1">
    <location>
        <begin position="2"/>
        <end position="44"/>
    </location>
</feature>
<dbReference type="EMBL" id="CP043473">
    <property type="protein sequence ID" value="QEL55507.1"/>
    <property type="molecule type" value="Genomic_DNA"/>
</dbReference>
<dbReference type="Pfam" id="PF03869">
    <property type="entry name" value="Arc"/>
    <property type="match status" value="1"/>
</dbReference>